<name>A0ABQ8LL20_LABRO</name>
<comment type="caution">
    <text evidence="1">The sequence shown here is derived from an EMBL/GenBank/DDBJ whole genome shotgun (WGS) entry which is preliminary data.</text>
</comment>
<dbReference type="Proteomes" id="UP000830375">
    <property type="component" value="Unassembled WGS sequence"/>
</dbReference>
<evidence type="ECO:0000313" key="2">
    <source>
        <dbReference type="Proteomes" id="UP000830375"/>
    </source>
</evidence>
<gene>
    <name evidence="1" type="ORF">H4Q32_019436</name>
</gene>
<keyword evidence="2" id="KW-1185">Reference proteome</keyword>
<protein>
    <submittedName>
        <fullName evidence="1">Manganese transport system ATP-binding protein MntB</fullName>
    </submittedName>
</protein>
<evidence type="ECO:0000313" key="1">
    <source>
        <dbReference type="EMBL" id="KAI2651368.1"/>
    </source>
</evidence>
<organism evidence="1 2">
    <name type="scientific">Labeo rohita</name>
    <name type="common">Indian major carp</name>
    <name type="synonym">Cyprinus rohita</name>
    <dbReference type="NCBI Taxonomy" id="84645"/>
    <lineage>
        <taxon>Eukaryota</taxon>
        <taxon>Metazoa</taxon>
        <taxon>Chordata</taxon>
        <taxon>Craniata</taxon>
        <taxon>Vertebrata</taxon>
        <taxon>Euteleostomi</taxon>
        <taxon>Actinopterygii</taxon>
        <taxon>Neopterygii</taxon>
        <taxon>Teleostei</taxon>
        <taxon>Ostariophysi</taxon>
        <taxon>Cypriniformes</taxon>
        <taxon>Cyprinidae</taxon>
        <taxon>Labeoninae</taxon>
        <taxon>Labeonini</taxon>
        <taxon>Labeo</taxon>
    </lineage>
</organism>
<sequence>MTTHEKTISKQQRPSVRIPFGHRRRTDILLLKNGQMASKHPRAFPMLGELPSLAGLLLYPGKREKMVTGVSAQQIERISLITKQMELQSCGMGKSQQEKTGLAKHRDVLFTSRNSQLLKESMSGEIGSYLIPTTWRSTPQ</sequence>
<keyword evidence="1" id="KW-0547">Nucleotide-binding</keyword>
<dbReference type="EMBL" id="JACTAM010000021">
    <property type="protein sequence ID" value="KAI2651368.1"/>
    <property type="molecule type" value="Genomic_DNA"/>
</dbReference>
<reference evidence="1 2" key="1">
    <citation type="submission" date="2022-01" db="EMBL/GenBank/DDBJ databases">
        <title>A high-quality chromosome-level genome assembly of rohu carp, Labeo rohita.</title>
        <authorList>
            <person name="Arick M.A. II"/>
            <person name="Hsu C.-Y."/>
            <person name="Magbanua Z."/>
            <person name="Pechanova O."/>
            <person name="Grover C."/>
            <person name="Miller E."/>
            <person name="Thrash A."/>
            <person name="Ezzel L."/>
            <person name="Alam S."/>
            <person name="Benzie J."/>
            <person name="Hamilton M."/>
            <person name="Karsi A."/>
            <person name="Lawrence M.L."/>
            <person name="Peterson D.G."/>
        </authorList>
    </citation>
    <scope>NUCLEOTIDE SEQUENCE [LARGE SCALE GENOMIC DNA]</scope>
    <source>
        <strain evidence="2">BAU-BD-2019</strain>
        <tissue evidence="1">Blood</tissue>
    </source>
</reference>
<accession>A0ABQ8LL20</accession>
<proteinExistence type="predicted"/>
<dbReference type="GO" id="GO:0005524">
    <property type="term" value="F:ATP binding"/>
    <property type="evidence" value="ECO:0007669"/>
    <property type="project" value="UniProtKB-KW"/>
</dbReference>
<keyword evidence="1" id="KW-0067">ATP-binding</keyword>